<dbReference type="Proteomes" id="UP000799776">
    <property type="component" value="Unassembled WGS sequence"/>
</dbReference>
<keyword evidence="2" id="KW-1185">Reference proteome</keyword>
<gene>
    <name evidence="1" type="ORF">K490DRAFT_16958</name>
</gene>
<protein>
    <submittedName>
        <fullName evidence="1">Uncharacterized protein</fullName>
    </submittedName>
</protein>
<reference evidence="1" key="1">
    <citation type="journal article" date="2020" name="Stud. Mycol.">
        <title>101 Dothideomycetes genomes: a test case for predicting lifestyles and emergence of pathogens.</title>
        <authorList>
            <person name="Haridas S."/>
            <person name="Albert R."/>
            <person name="Binder M."/>
            <person name="Bloem J."/>
            <person name="Labutti K."/>
            <person name="Salamov A."/>
            <person name="Andreopoulos B."/>
            <person name="Baker S."/>
            <person name="Barry K."/>
            <person name="Bills G."/>
            <person name="Bluhm B."/>
            <person name="Cannon C."/>
            <person name="Castanera R."/>
            <person name="Culley D."/>
            <person name="Daum C."/>
            <person name="Ezra D."/>
            <person name="Gonzalez J."/>
            <person name="Henrissat B."/>
            <person name="Kuo A."/>
            <person name="Liang C."/>
            <person name="Lipzen A."/>
            <person name="Lutzoni F."/>
            <person name="Magnuson J."/>
            <person name="Mondo S."/>
            <person name="Nolan M."/>
            <person name="Ohm R."/>
            <person name="Pangilinan J."/>
            <person name="Park H.-J."/>
            <person name="Ramirez L."/>
            <person name="Alfaro M."/>
            <person name="Sun H."/>
            <person name="Tritt A."/>
            <person name="Yoshinaga Y."/>
            <person name="Zwiers L.-H."/>
            <person name="Turgeon B."/>
            <person name="Goodwin S."/>
            <person name="Spatafora J."/>
            <person name="Crous P."/>
            <person name="Grigoriev I."/>
        </authorList>
    </citation>
    <scope>NUCLEOTIDE SEQUENCE</scope>
    <source>
        <strain evidence="1">CBS 121410</strain>
    </source>
</reference>
<comment type="caution">
    <text evidence="1">The sequence shown here is derived from an EMBL/GenBank/DDBJ whole genome shotgun (WGS) entry which is preliminary data.</text>
</comment>
<evidence type="ECO:0000313" key="1">
    <source>
        <dbReference type="EMBL" id="KAF2087571.1"/>
    </source>
</evidence>
<organism evidence="1 2">
    <name type="scientific">Saccharata proteae CBS 121410</name>
    <dbReference type="NCBI Taxonomy" id="1314787"/>
    <lineage>
        <taxon>Eukaryota</taxon>
        <taxon>Fungi</taxon>
        <taxon>Dikarya</taxon>
        <taxon>Ascomycota</taxon>
        <taxon>Pezizomycotina</taxon>
        <taxon>Dothideomycetes</taxon>
        <taxon>Dothideomycetes incertae sedis</taxon>
        <taxon>Botryosphaeriales</taxon>
        <taxon>Saccharataceae</taxon>
        <taxon>Saccharata</taxon>
    </lineage>
</organism>
<proteinExistence type="predicted"/>
<evidence type="ECO:0000313" key="2">
    <source>
        <dbReference type="Proteomes" id="UP000799776"/>
    </source>
</evidence>
<dbReference type="EMBL" id="ML978719">
    <property type="protein sequence ID" value="KAF2087571.1"/>
    <property type="molecule type" value="Genomic_DNA"/>
</dbReference>
<feature type="non-terminal residue" evidence="1">
    <location>
        <position position="68"/>
    </location>
</feature>
<name>A0A9P4LYY8_9PEZI</name>
<sequence>MSTATQSVYVRDDFSEPMSAQHNFANQYDLDNPHESMSVYARVMHEHTKHQLDMATNSARRRTQGGNN</sequence>
<dbReference type="OrthoDB" id="5218421at2759"/>
<dbReference type="AlphaFoldDB" id="A0A9P4LYY8"/>
<accession>A0A9P4LYY8</accession>